<dbReference type="AlphaFoldDB" id="A0A6P9F5S7"/>
<sequence>MAFLFLSSAMLRVWSLRKPPKVKKLHFQFSCDEIIAAPRTNLSLLLLERRNVAENLGFYRALMTTKGVEFLAYGTESTTRSLQMKIVDSLHLGERSKASNLLLDLGHGNHSLRPDDFVHILNYCARSPDPLFVMETWRLMEDKEIGVDKLCYFLIIQALCKGGYLEEALNLINFFEEKHGIYPILSVCNSFLRACAKMRSIIHANQCLDLMEHRMMGKNEVTYSELLKFAVWQQNLSAVHEIWEDYIKHYSFSIIPLRKFIWSYTRLGDLKSAYETLQNMVALALRGSIFVNRTADGKLYSSRLDIPIPSNEALGSMKFDLQGNEQSIPSVGCKKFNSFPSNIEQYNPSMENTEAESSGISMLHKSETMPVTKILRWSFNDVIHACAHARNCGLAEQLILQMKNLGLQPSSHTYDGFVRAVVSEKGYNYGMEVLKVMEQRNLKPYDSTLATLSMGCSKALELNLAESLLDQITESPYPYPYNACLAACDRLDQPEHAVQILAKMKHLKILPDIRTYELLFSLFGNVNAPYEEGNMLSQVDAGKRINAIEMDMAKNGFQHSHLSMKNLLIALGAEGMIRELIQYLQVAENLFCRNNTFLGTAIYNTVLHSLVEAKESDMAVEIFKNMKSCGFAPDAATYNIMIDCCSILRCFKSACSLVSMMVRDGFYPQTLTYTALIKILLEDENFDEALNLLDQAFSEGHDLDVLLFNTILRKACEMGRIHVIEFIVERMHQEKIQPDSSTCQYVFSAYVDQGFHSTAVEALQVLSMRMLSEEDGTQHEKTQFEDDFILAEDSETESRILQLFKNSEEDVAVALLNLRWCAILGFSTCWSPDQSPWAIRLARNYDTRKGN</sequence>
<feature type="repeat" description="PPR" evidence="2">
    <location>
        <begin position="634"/>
        <end position="668"/>
    </location>
</feature>
<dbReference type="GeneID" id="108996560"/>
<dbReference type="Gene3D" id="1.25.40.10">
    <property type="entry name" value="Tetratricopeptide repeat domain"/>
    <property type="match status" value="5"/>
</dbReference>
<proteinExistence type="predicted"/>
<gene>
    <name evidence="4" type="primary">LOC108996560</name>
</gene>
<dbReference type="Proteomes" id="UP000235220">
    <property type="component" value="Chromosome 9"/>
</dbReference>
<dbReference type="InterPro" id="IPR002885">
    <property type="entry name" value="PPR_rpt"/>
</dbReference>
<feature type="repeat" description="PPR" evidence="2">
    <location>
        <begin position="599"/>
        <end position="633"/>
    </location>
</feature>
<keyword evidence="3" id="KW-1185">Reference proteome</keyword>
<dbReference type="Pfam" id="PF13041">
    <property type="entry name" value="PPR_2"/>
    <property type="match status" value="1"/>
</dbReference>
<dbReference type="PANTHER" id="PTHR47859">
    <property type="entry name" value="PENTATRICOPEPTIDE REPEAT-CONTAINING PROTEIN"/>
    <property type="match status" value="1"/>
</dbReference>
<dbReference type="Pfam" id="PF01535">
    <property type="entry name" value="PPR"/>
    <property type="match status" value="1"/>
</dbReference>
<reference evidence="4" key="1">
    <citation type="submission" date="2025-08" db="UniProtKB">
        <authorList>
            <consortium name="RefSeq"/>
        </authorList>
    </citation>
    <scope>IDENTIFICATION</scope>
    <source>
        <tissue evidence="4">Leaves</tissue>
    </source>
</reference>
<evidence type="ECO:0000256" key="1">
    <source>
        <dbReference type="ARBA" id="ARBA00022737"/>
    </source>
</evidence>
<feature type="repeat" description="PPR" evidence="2">
    <location>
        <begin position="704"/>
        <end position="738"/>
    </location>
</feature>
<keyword evidence="1" id="KW-0677">Repeat</keyword>
<evidence type="ECO:0000256" key="2">
    <source>
        <dbReference type="PROSITE-ProRule" id="PRU00708"/>
    </source>
</evidence>
<dbReference type="OrthoDB" id="119302at2759"/>
<dbReference type="NCBIfam" id="TIGR00756">
    <property type="entry name" value="PPR"/>
    <property type="match status" value="2"/>
</dbReference>
<dbReference type="InterPro" id="IPR011990">
    <property type="entry name" value="TPR-like_helical_dom_sf"/>
</dbReference>
<dbReference type="InParanoid" id="A0A6P9F5S7"/>
<accession>A0A6P9F5S7</accession>
<organism evidence="3 4">
    <name type="scientific">Juglans regia</name>
    <name type="common">English walnut</name>
    <dbReference type="NCBI Taxonomy" id="51240"/>
    <lineage>
        <taxon>Eukaryota</taxon>
        <taxon>Viridiplantae</taxon>
        <taxon>Streptophyta</taxon>
        <taxon>Embryophyta</taxon>
        <taxon>Tracheophyta</taxon>
        <taxon>Spermatophyta</taxon>
        <taxon>Magnoliopsida</taxon>
        <taxon>eudicotyledons</taxon>
        <taxon>Gunneridae</taxon>
        <taxon>Pentapetalae</taxon>
        <taxon>rosids</taxon>
        <taxon>fabids</taxon>
        <taxon>Fagales</taxon>
        <taxon>Juglandaceae</taxon>
        <taxon>Juglans</taxon>
    </lineage>
</organism>
<dbReference type="PANTHER" id="PTHR47859:SF1">
    <property type="entry name" value="PENTATRICOPEPTIDE REPEAT-CONTAINING PROTEIN"/>
    <property type="match status" value="1"/>
</dbReference>
<protein>
    <submittedName>
        <fullName evidence="4">Pentatricopeptide repeat-containing protein At1g76280 isoform X1</fullName>
    </submittedName>
</protein>
<dbReference type="FunCoup" id="A0A6P9F5S7">
    <property type="interactions" value="1723"/>
</dbReference>
<dbReference type="RefSeq" id="XP_035550027.1">
    <property type="nucleotide sequence ID" value="XM_035694134.1"/>
</dbReference>
<evidence type="ECO:0000313" key="4">
    <source>
        <dbReference type="RefSeq" id="XP_035550027.1"/>
    </source>
</evidence>
<dbReference type="PROSITE" id="PS51375">
    <property type="entry name" value="PPR"/>
    <property type="match status" value="3"/>
</dbReference>
<dbReference type="Pfam" id="PF13812">
    <property type="entry name" value="PPR_3"/>
    <property type="match status" value="3"/>
</dbReference>
<name>A0A6P9F5S7_JUGRE</name>
<evidence type="ECO:0000313" key="3">
    <source>
        <dbReference type="Proteomes" id="UP000235220"/>
    </source>
</evidence>